<proteinExistence type="predicted"/>
<keyword evidence="2" id="KW-1185">Reference proteome</keyword>
<dbReference type="AlphaFoldDB" id="A0A8X6M926"/>
<accession>A0A8X6M926</accession>
<sequence>MGVIQSIGEGDALGTHRNRTGNHFCLVGVDFLQALFSLLSGMYTHVMASGAKQRTKTRIIVKVKKDSNAQTRLEILFKIPIIGKNTKDADDDNEDIQYQHWIDDEISNFNDNED</sequence>
<reference evidence="1" key="1">
    <citation type="submission" date="2020-08" db="EMBL/GenBank/DDBJ databases">
        <title>Multicomponent nature underlies the extraordinary mechanical properties of spider dragline silk.</title>
        <authorList>
            <person name="Kono N."/>
            <person name="Nakamura H."/>
            <person name="Mori M."/>
            <person name="Yoshida Y."/>
            <person name="Ohtoshi R."/>
            <person name="Malay A.D."/>
            <person name="Moran D.A.P."/>
            <person name="Tomita M."/>
            <person name="Numata K."/>
            <person name="Arakawa K."/>
        </authorList>
    </citation>
    <scope>NUCLEOTIDE SEQUENCE</scope>
</reference>
<evidence type="ECO:0000313" key="1">
    <source>
        <dbReference type="EMBL" id="GFS32521.1"/>
    </source>
</evidence>
<organism evidence="1 2">
    <name type="scientific">Trichonephila inaurata madagascariensis</name>
    <dbReference type="NCBI Taxonomy" id="2747483"/>
    <lineage>
        <taxon>Eukaryota</taxon>
        <taxon>Metazoa</taxon>
        <taxon>Ecdysozoa</taxon>
        <taxon>Arthropoda</taxon>
        <taxon>Chelicerata</taxon>
        <taxon>Arachnida</taxon>
        <taxon>Araneae</taxon>
        <taxon>Araneomorphae</taxon>
        <taxon>Entelegynae</taxon>
        <taxon>Araneoidea</taxon>
        <taxon>Nephilidae</taxon>
        <taxon>Trichonephila</taxon>
        <taxon>Trichonephila inaurata</taxon>
    </lineage>
</organism>
<evidence type="ECO:0000313" key="2">
    <source>
        <dbReference type="Proteomes" id="UP000886998"/>
    </source>
</evidence>
<dbReference type="Proteomes" id="UP000886998">
    <property type="component" value="Unassembled WGS sequence"/>
</dbReference>
<gene>
    <name evidence="1" type="ORF">TNIN_356661</name>
</gene>
<name>A0A8X6M926_9ARAC</name>
<comment type="caution">
    <text evidence="1">The sequence shown here is derived from an EMBL/GenBank/DDBJ whole genome shotgun (WGS) entry which is preliminary data.</text>
</comment>
<protein>
    <submittedName>
        <fullName evidence="1">Uncharacterized protein</fullName>
    </submittedName>
</protein>
<dbReference type="EMBL" id="BMAV01024361">
    <property type="protein sequence ID" value="GFS32521.1"/>
    <property type="molecule type" value="Genomic_DNA"/>
</dbReference>